<name>B8G6V0_CHLAD</name>
<dbReference type="InterPro" id="IPR011989">
    <property type="entry name" value="ARM-like"/>
</dbReference>
<dbReference type="SUPFAM" id="SSF48371">
    <property type="entry name" value="ARM repeat"/>
    <property type="match status" value="1"/>
</dbReference>
<organism evidence="1 2">
    <name type="scientific">Chloroflexus aggregans (strain MD-66 / DSM 9485)</name>
    <dbReference type="NCBI Taxonomy" id="326427"/>
    <lineage>
        <taxon>Bacteria</taxon>
        <taxon>Bacillati</taxon>
        <taxon>Chloroflexota</taxon>
        <taxon>Chloroflexia</taxon>
        <taxon>Chloroflexales</taxon>
        <taxon>Chloroflexineae</taxon>
        <taxon>Chloroflexaceae</taxon>
        <taxon>Chloroflexus</taxon>
    </lineage>
</organism>
<sequence>MIKPTFAERVAQLETSDKAPTRLDLKLLANLGPESVYIFWEQWRTFSLERRRHIMRLLAEMAEEQIQLDYRPVFRACLADQDPEIRVLAIEGLWEDDHEQMMDRLIQMIHDPAGEVRAAALLSLARFAYRAEIGELAASACERLHAALLAAANDETQPLEVRRRAIEALGYFATSHAAQDAIGRAYHAEDILMRESAVLAMGRSMLPTWMPYIKRELQSPSPALRYEAARAVGEFGEDGRDLLPLLLPLVEEEDTEIALAAIWALGQVGGPDARRILQRLSRSRDETRAQAAQDALAELDFDTL</sequence>
<dbReference type="GO" id="GO:0016491">
    <property type="term" value="F:oxidoreductase activity"/>
    <property type="evidence" value="ECO:0007669"/>
    <property type="project" value="TreeGrafter"/>
</dbReference>
<accession>B8G6V0</accession>
<dbReference type="Proteomes" id="UP000002508">
    <property type="component" value="Chromosome"/>
</dbReference>
<dbReference type="InterPro" id="IPR004155">
    <property type="entry name" value="PBS_lyase_HEAT"/>
</dbReference>
<dbReference type="eggNOG" id="COG1413">
    <property type="taxonomic scope" value="Bacteria"/>
</dbReference>
<dbReference type="InterPro" id="IPR016024">
    <property type="entry name" value="ARM-type_fold"/>
</dbReference>
<evidence type="ECO:0000313" key="1">
    <source>
        <dbReference type="EMBL" id="ACL25909.1"/>
    </source>
</evidence>
<dbReference type="PANTHER" id="PTHR12697">
    <property type="entry name" value="PBS LYASE HEAT-LIKE PROTEIN"/>
    <property type="match status" value="1"/>
</dbReference>
<dbReference type="Gene3D" id="1.25.10.10">
    <property type="entry name" value="Leucine-rich Repeat Variant"/>
    <property type="match status" value="2"/>
</dbReference>
<keyword evidence="2" id="KW-1185">Reference proteome</keyword>
<dbReference type="STRING" id="326427.Cagg_3051"/>
<dbReference type="RefSeq" id="WP_015941761.1">
    <property type="nucleotide sequence ID" value="NC_011831.1"/>
</dbReference>
<proteinExistence type="predicted"/>
<reference evidence="1" key="1">
    <citation type="submission" date="2008-12" db="EMBL/GenBank/DDBJ databases">
        <title>Complete sequence of Chloroflexus aggregans DSM 9485.</title>
        <authorList>
            <consortium name="US DOE Joint Genome Institute"/>
            <person name="Lucas S."/>
            <person name="Copeland A."/>
            <person name="Lapidus A."/>
            <person name="Glavina del Rio T."/>
            <person name="Dalin E."/>
            <person name="Tice H."/>
            <person name="Pitluck S."/>
            <person name="Foster B."/>
            <person name="Larimer F."/>
            <person name="Land M."/>
            <person name="Hauser L."/>
            <person name="Kyrpides N."/>
            <person name="Mikhailova N."/>
            <person name="Bryant D."/>
            <person name="Richardson P."/>
        </authorList>
    </citation>
    <scope>NUCLEOTIDE SEQUENCE</scope>
    <source>
        <strain evidence="1">DSM 9485</strain>
    </source>
</reference>
<gene>
    <name evidence="1" type="ordered locus">Cagg_3051</name>
</gene>
<protein>
    <submittedName>
        <fullName evidence="1">HEAT domain containing protein</fullName>
    </submittedName>
</protein>
<dbReference type="HOGENOM" id="CLU_053482_0_0_0"/>
<dbReference type="SMART" id="SM00567">
    <property type="entry name" value="EZ_HEAT"/>
    <property type="match status" value="4"/>
</dbReference>
<dbReference type="Pfam" id="PF13646">
    <property type="entry name" value="HEAT_2"/>
    <property type="match status" value="2"/>
</dbReference>
<dbReference type="EMBL" id="CP001337">
    <property type="protein sequence ID" value="ACL25909.1"/>
    <property type="molecule type" value="Genomic_DNA"/>
</dbReference>
<evidence type="ECO:0000313" key="2">
    <source>
        <dbReference type="Proteomes" id="UP000002508"/>
    </source>
</evidence>
<dbReference type="AlphaFoldDB" id="B8G6V0"/>
<dbReference type="KEGG" id="cag:Cagg_3051"/>
<dbReference type="PANTHER" id="PTHR12697:SF5">
    <property type="entry name" value="DEOXYHYPUSINE HYDROXYLASE"/>
    <property type="match status" value="1"/>
</dbReference>